<keyword evidence="3 4" id="KW-0560">Oxidoreductase</keyword>
<keyword evidence="10" id="KW-1185">Reference proteome</keyword>
<evidence type="ECO:0000259" key="7">
    <source>
        <dbReference type="Pfam" id="PF03807"/>
    </source>
</evidence>
<dbReference type="Pfam" id="PF03807">
    <property type="entry name" value="F420_oxidored"/>
    <property type="match status" value="1"/>
</dbReference>
<gene>
    <name evidence="4" type="primary">proC</name>
    <name evidence="9" type="ORF">SAMN02746009_00982</name>
</gene>
<proteinExistence type="inferred from homology"/>
<evidence type="ECO:0000313" key="9">
    <source>
        <dbReference type="EMBL" id="SHK48315.1"/>
    </source>
</evidence>
<dbReference type="InterPro" id="IPR008927">
    <property type="entry name" value="6-PGluconate_DH-like_C_sf"/>
</dbReference>
<dbReference type="InterPro" id="IPR000304">
    <property type="entry name" value="Pyrroline-COOH_reductase"/>
</dbReference>
<feature type="binding site" evidence="6">
    <location>
        <position position="60"/>
    </location>
    <ligand>
        <name>NADPH</name>
        <dbReference type="ChEBI" id="CHEBI:57783"/>
    </ligand>
</feature>
<evidence type="ECO:0000256" key="6">
    <source>
        <dbReference type="PIRSR" id="PIRSR000193-1"/>
    </source>
</evidence>
<dbReference type="Gene3D" id="3.40.50.720">
    <property type="entry name" value="NAD(P)-binding Rossmann-like Domain"/>
    <property type="match status" value="1"/>
</dbReference>
<dbReference type="InterPro" id="IPR029036">
    <property type="entry name" value="P5CR_dimer"/>
</dbReference>
<dbReference type="FunFam" id="1.10.3730.10:FF:000001">
    <property type="entry name" value="Pyrroline-5-carboxylate reductase"/>
    <property type="match status" value="1"/>
</dbReference>
<feature type="binding site" evidence="6">
    <location>
        <begin position="72"/>
        <end position="75"/>
    </location>
    <ligand>
        <name>NADP(+)</name>
        <dbReference type="ChEBI" id="CHEBI:58349"/>
    </ligand>
</feature>
<evidence type="ECO:0000256" key="2">
    <source>
        <dbReference type="ARBA" id="ARBA00022857"/>
    </source>
</evidence>
<keyword evidence="4" id="KW-0028">Amino-acid biosynthesis</keyword>
<dbReference type="SUPFAM" id="SSF51735">
    <property type="entry name" value="NAD(P)-binding Rossmann-fold domains"/>
    <property type="match status" value="1"/>
</dbReference>
<dbReference type="PANTHER" id="PTHR11645:SF0">
    <property type="entry name" value="PYRROLINE-5-CARBOXYLATE REDUCTASE 3"/>
    <property type="match status" value="1"/>
</dbReference>
<dbReference type="AlphaFoldDB" id="A0A1M6SUE4"/>
<dbReference type="GO" id="GO:0005737">
    <property type="term" value="C:cytoplasm"/>
    <property type="evidence" value="ECO:0007669"/>
    <property type="project" value="UniProtKB-SubCell"/>
</dbReference>
<keyword evidence="2 4" id="KW-0521">NADP</keyword>
<feature type="binding site" evidence="6">
    <location>
        <position position="38"/>
    </location>
    <ligand>
        <name>NADP(+)</name>
        <dbReference type="ChEBI" id="CHEBI:58349"/>
    </ligand>
</feature>
<comment type="pathway">
    <text evidence="4">Amino-acid biosynthesis; L-proline biosynthesis; L-proline from L-glutamate 5-semialdehyde: step 1/1.</text>
</comment>
<dbReference type="STRING" id="1121959.SAMN02746009_00982"/>
<dbReference type="SUPFAM" id="SSF48179">
    <property type="entry name" value="6-phosphogluconate dehydrogenase C-terminal domain-like"/>
    <property type="match status" value="1"/>
</dbReference>
<dbReference type="EMBL" id="FRAS01000003">
    <property type="protein sequence ID" value="SHK48315.1"/>
    <property type="molecule type" value="Genomic_DNA"/>
</dbReference>
<comment type="catalytic activity">
    <reaction evidence="4">
        <text>L-proline + NADP(+) = (S)-1-pyrroline-5-carboxylate + NADPH + 2 H(+)</text>
        <dbReference type="Rhea" id="RHEA:14109"/>
        <dbReference type="ChEBI" id="CHEBI:15378"/>
        <dbReference type="ChEBI" id="CHEBI:17388"/>
        <dbReference type="ChEBI" id="CHEBI:57783"/>
        <dbReference type="ChEBI" id="CHEBI:58349"/>
        <dbReference type="ChEBI" id="CHEBI:60039"/>
        <dbReference type="EC" id="1.5.1.2"/>
    </reaction>
</comment>
<feature type="domain" description="Pyrroline-5-carboxylate reductase catalytic N-terminal" evidence="7">
    <location>
        <begin position="6"/>
        <end position="101"/>
    </location>
</feature>
<dbReference type="PANTHER" id="PTHR11645">
    <property type="entry name" value="PYRROLINE-5-CARBOXYLATE REDUCTASE"/>
    <property type="match status" value="1"/>
</dbReference>
<organism evidence="9 10">
    <name type="scientific">Hymenobacter psychrotolerans DSM 18569</name>
    <dbReference type="NCBI Taxonomy" id="1121959"/>
    <lineage>
        <taxon>Bacteria</taxon>
        <taxon>Pseudomonadati</taxon>
        <taxon>Bacteroidota</taxon>
        <taxon>Cytophagia</taxon>
        <taxon>Cytophagales</taxon>
        <taxon>Hymenobacteraceae</taxon>
        <taxon>Hymenobacter</taxon>
    </lineage>
</organism>
<dbReference type="InterPro" id="IPR028939">
    <property type="entry name" value="P5C_Rdtase_cat_N"/>
</dbReference>
<dbReference type="EC" id="1.5.1.2" evidence="4 5"/>
<evidence type="ECO:0000256" key="3">
    <source>
        <dbReference type="ARBA" id="ARBA00023002"/>
    </source>
</evidence>
<dbReference type="Pfam" id="PF14748">
    <property type="entry name" value="P5CR_dimer"/>
    <property type="match status" value="1"/>
</dbReference>
<name>A0A1M6SUE4_9BACT</name>
<dbReference type="HAMAP" id="MF_01925">
    <property type="entry name" value="P5C_reductase"/>
    <property type="match status" value="1"/>
</dbReference>
<feature type="binding site" evidence="6">
    <location>
        <begin position="10"/>
        <end position="15"/>
    </location>
    <ligand>
        <name>NADP(+)</name>
        <dbReference type="ChEBI" id="CHEBI:58349"/>
    </ligand>
</feature>
<sequence>MTSNLRIAILGCGNMGMAFAKSFLHYNLVERADLLLISRGEAQRQQLAAAYPGLPAGLLNTRIRTYDVVMLAVKPQDFSQIATGLRALLGAEQVVVSIMAGIPIARLQRELAHQQVMRAMPNTPALLGMGITGFSAAVEVERTRLHQVENLLNATGRSIFLEDESLLDAVTAVSGSGPAYFYYIVQAMMQAGKELGFTDSVAGLLVKQTMLGAYHLLNSSDKTPDELIAAVASKGGTTEAALREFGAGGLAETLKAGIKAAQQRATELAQE</sequence>
<dbReference type="PIRSF" id="PIRSF000193">
    <property type="entry name" value="Pyrrol-5-carb_rd"/>
    <property type="match status" value="1"/>
</dbReference>
<keyword evidence="4" id="KW-0963">Cytoplasm</keyword>
<dbReference type="Proteomes" id="UP000183947">
    <property type="component" value="Unassembled WGS sequence"/>
</dbReference>
<comment type="similarity">
    <text evidence="1 4">Belongs to the pyrroline-5-carboxylate reductase family.</text>
</comment>
<evidence type="ECO:0000256" key="4">
    <source>
        <dbReference type="HAMAP-Rule" id="MF_01925"/>
    </source>
</evidence>
<dbReference type="RefSeq" id="WP_073281697.1">
    <property type="nucleotide sequence ID" value="NZ_FRAS01000003.1"/>
</dbReference>
<evidence type="ECO:0000256" key="5">
    <source>
        <dbReference type="NCBIfam" id="TIGR00112"/>
    </source>
</evidence>
<dbReference type="GO" id="GO:0004735">
    <property type="term" value="F:pyrroline-5-carboxylate reductase activity"/>
    <property type="evidence" value="ECO:0007669"/>
    <property type="project" value="UniProtKB-UniRule"/>
</dbReference>
<comment type="function">
    <text evidence="4">Catalyzes the reduction of 1-pyrroline-5-carboxylate (PCA) to L-proline.</text>
</comment>
<evidence type="ECO:0000313" key="10">
    <source>
        <dbReference type="Proteomes" id="UP000183947"/>
    </source>
</evidence>
<accession>A0A1M6SUE4</accession>
<evidence type="ECO:0000256" key="1">
    <source>
        <dbReference type="ARBA" id="ARBA00005525"/>
    </source>
</evidence>
<protein>
    <recommendedName>
        <fullName evidence="4 5">Pyrroline-5-carboxylate reductase</fullName>
        <shortName evidence="4">P5C reductase</shortName>
        <shortName evidence="4">P5CR</shortName>
        <ecNumber evidence="4 5">1.5.1.2</ecNumber>
    </recommendedName>
    <alternativeName>
        <fullName evidence="4">PCA reductase</fullName>
    </alternativeName>
</protein>
<evidence type="ECO:0000259" key="8">
    <source>
        <dbReference type="Pfam" id="PF14748"/>
    </source>
</evidence>
<keyword evidence="4" id="KW-0641">Proline biosynthesis</keyword>
<dbReference type="NCBIfam" id="TIGR00112">
    <property type="entry name" value="proC"/>
    <property type="match status" value="1"/>
</dbReference>
<dbReference type="GO" id="GO:0055129">
    <property type="term" value="P:L-proline biosynthetic process"/>
    <property type="evidence" value="ECO:0007669"/>
    <property type="project" value="UniProtKB-UniRule"/>
</dbReference>
<comment type="subcellular location">
    <subcellularLocation>
        <location evidence="4">Cytoplasm</location>
    </subcellularLocation>
</comment>
<comment type="catalytic activity">
    <reaction evidence="4">
        <text>L-proline + NAD(+) = (S)-1-pyrroline-5-carboxylate + NADH + 2 H(+)</text>
        <dbReference type="Rhea" id="RHEA:14105"/>
        <dbReference type="ChEBI" id="CHEBI:15378"/>
        <dbReference type="ChEBI" id="CHEBI:17388"/>
        <dbReference type="ChEBI" id="CHEBI:57540"/>
        <dbReference type="ChEBI" id="CHEBI:57945"/>
        <dbReference type="ChEBI" id="CHEBI:60039"/>
        <dbReference type="EC" id="1.5.1.2"/>
    </reaction>
</comment>
<dbReference type="OrthoDB" id="9805754at2"/>
<dbReference type="Gene3D" id="1.10.3730.10">
    <property type="entry name" value="ProC C-terminal domain-like"/>
    <property type="match status" value="1"/>
</dbReference>
<dbReference type="InterPro" id="IPR036291">
    <property type="entry name" value="NAD(P)-bd_dom_sf"/>
</dbReference>
<feature type="domain" description="Pyrroline-5-carboxylate reductase dimerisation" evidence="8">
    <location>
        <begin position="164"/>
        <end position="268"/>
    </location>
</feature>
<reference evidence="10" key="1">
    <citation type="submission" date="2016-11" db="EMBL/GenBank/DDBJ databases">
        <authorList>
            <person name="Varghese N."/>
            <person name="Submissions S."/>
        </authorList>
    </citation>
    <scope>NUCLEOTIDE SEQUENCE [LARGE SCALE GENOMIC DNA]</scope>
    <source>
        <strain evidence="10">DSM 18569</strain>
    </source>
</reference>
<dbReference type="UniPathway" id="UPA00098">
    <property type="reaction ID" value="UER00361"/>
</dbReference>